<feature type="non-terminal residue" evidence="1">
    <location>
        <position position="1"/>
    </location>
</feature>
<dbReference type="STRING" id="670483.S7Q220"/>
<dbReference type="KEGG" id="gtr:GLOTRDRAFT_11019"/>
<name>S7Q220_GLOTA</name>
<dbReference type="SUPFAM" id="SSF54160">
    <property type="entry name" value="Chromo domain-like"/>
    <property type="match status" value="1"/>
</dbReference>
<organism evidence="1 2">
    <name type="scientific">Gloeophyllum trabeum (strain ATCC 11539 / FP-39264 / Madison 617)</name>
    <name type="common">Brown rot fungus</name>
    <dbReference type="NCBI Taxonomy" id="670483"/>
    <lineage>
        <taxon>Eukaryota</taxon>
        <taxon>Fungi</taxon>
        <taxon>Dikarya</taxon>
        <taxon>Basidiomycota</taxon>
        <taxon>Agaricomycotina</taxon>
        <taxon>Agaricomycetes</taxon>
        <taxon>Gloeophyllales</taxon>
        <taxon>Gloeophyllaceae</taxon>
        <taxon>Gloeophyllum</taxon>
    </lineage>
</organism>
<proteinExistence type="predicted"/>
<gene>
    <name evidence="1" type="ORF">GLOTRDRAFT_11019</name>
</gene>
<sequence length="82" mass="9883">STYKLKLPPELAKRRIHPTFHVSRLRRHEGNDDNLFPHRESYTAYDFGEPKDVEWLVEEIMAHRWNKNTLQLLVRWQIGEAT</sequence>
<dbReference type="Proteomes" id="UP000030669">
    <property type="component" value="Unassembled WGS sequence"/>
</dbReference>
<dbReference type="CDD" id="cd00024">
    <property type="entry name" value="CD_CSD"/>
    <property type="match status" value="1"/>
</dbReference>
<evidence type="ECO:0000313" key="1">
    <source>
        <dbReference type="EMBL" id="EPQ53603.1"/>
    </source>
</evidence>
<dbReference type="eggNOG" id="KOG0017">
    <property type="taxonomic scope" value="Eukaryota"/>
</dbReference>
<dbReference type="OMA" id="ILTHEWN"/>
<protein>
    <submittedName>
        <fullName evidence="1">Uncharacterized protein</fullName>
    </submittedName>
</protein>
<dbReference type="EMBL" id="KB469305">
    <property type="protein sequence ID" value="EPQ53603.1"/>
    <property type="molecule type" value="Genomic_DNA"/>
</dbReference>
<keyword evidence="2" id="KW-1185">Reference proteome</keyword>
<evidence type="ECO:0000313" key="2">
    <source>
        <dbReference type="Proteomes" id="UP000030669"/>
    </source>
</evidence>
<dbReference type="OrthoDB" id="3158924at2759"/>
<dbReference type="HOGENOM" id="CLU_132807_2_0_1"/>
<feature type="non-terminal residue" evidence="1">
    <location>
        <position position="82"/>
    </location>
</feature>
<dbReference type="InterPro" id="IPR016197">
    <property type="entry name" value="Chromo-like_dom_sf"/>
</dbReference>
<dbReference type="AlphaFoldDB" id="S7Q220"/>
<dbReference type="RefSeq" id="XP_007867672.1">
    <property type="nucleotide sequence ID" value="XM_007869481.1"/>
</dbReference>
<reference evidence="1 2" key="1">
    <citation type="journal article" date="2012" name="Science">
        <title>The Paleozoic origin of enzymatic lignin decomposition reconstructed from 31 fungal genomes.</title>
        <authorList>
            <person name="Floudas D."/>
            <person name="Binder M."/>
            <person name="Riley R."/>
            <person name="Barry K."/>
            <person name="Blanchette R.A."/>
            <person name="Henrissat B."/>
            <person name="Martinez A.T."/>
            <person name="Otillar R."/>
            <person name="Spatafora J.W."/>
            <person name="Yadav J.S."/>
            <person name="Aerts A."/>
            <person name="Benoit I."/>
            <person name="Boyd A."/>
            <person name="Carlson A."/>
            <person name="Copeland A."/>
            <person name="Coutinho P.M."/>
            <person name="de Vries R.P."/>
            <person name="Ferreira P."/>
            <person name="Findley K."/>
            <person name="Foster B."/>
            <person name="Gaskell J."/>
            <person name="Glotzer D."/>
            <person name="Gorecki P."/>
            <person name="Heitman J."/>
            <person name="Hesse C."/>
            <person name="Hori C."/>
            <person name="Igarashi K."/>
            <person name="Jurgens J.A."/>
            <person name="Kallen N."/>
            <person name="Kersten P."/>
            <person name="Kohler A."/>
            <person name="Kuees U."/>
            <person name="Kumar T.K.A."/>
            <person name="Kuo A."/>
            <person name="LaButti K."/>
            <person name="Larrondo L.F."/>
            <person name="Lindquist E."/>
            <person name="Ling A."/>
            <person name="Lombard V."/>
            <person name="Lucas S."/>
            <person name="Lundell T."/>
            <person name="Martin R."/>
            <person name="McLaughlin D.J."/>
            <person name="Morgenstern I."/>
            <person name="Morin E."/>
            <person name="Murat C."/>
            <person name="Nagy L.G."/>
            <person name="Nolan M."/>
            <person name="Ohm R.A."/>
            <person name="Patyshakuliyeva A."/>
            <person name="Rokas A."/>
            <person name="Ruiz-Duenas F.J."/>
            <person name="Sabat G."/>
            <person name="Salamov A."/>
            <person name="Samejima M."/>
            <person name="Schmutz J."/>
            <person name="Slot J.C."/>
            <person name="St John F."/>
            <person name="Stenlid J."/>
            <person name="Sun H."/>
            <person name="Sun S."/>
            <person name="Syed K."/>
            <person name="Tsang A."/>
            <person name="Wiebenga A."/>
            <person name="Young D."/>
            <person name="Pisabarro A."/>
            <person name="Eastwood D.C."/>
            <person name="Martin F."/>
            <person name="Cullen D."/>
            <person name="Grigoriev I.V."/>
            <person name="Hibbett D.S."/>
        </authorList>
    </citation>
    <scope>NUCLEOTIDE SEQUENCE [LARGE SCALE GENOMIC DNA]</scope>
    <source>
        <strain evidence="1 2">ATCC 11539</strain>
    </source>
</reference>
<accession>S7Q220</accession>
<dbReference type="GeneID" id="19299171"/>